<reference evidence="5" key="1">
    <citation type="journal article" date="2014" name="Science">
        <title>Ancient hybridizations among the ancestral genomes of bread wheat.</title>
        <authorList>
            <consortium name="International Wheat Genome Sequencing Consortium,"/>
            <person name="Marcussen T."/>
            <person name="Sandve S.R."/>
            <person name="Heier L."/>
            <person name="Spannagl M."/>
            <person name="Pfeifer M."/>
            <person name="Jakobsen K.S."/>
            <person name="Wulff B.B."/>
            <person name="Steuernagel B."/>
            <person name="Mayer K.F."/>
            <person name="Olsen O.A."/>
        </authorList>
    </citation>
    <scope>NUCLEOTIDE SEQUENCE [LARGE SCALE GENOMIC DNA]</scope>
    <source>
        <strain evidence="5">cv. AL8/78</strain>
    </source>
</reference>
<accession>A0A453IA79</accession>
<reference evidence="4" key="5">
    <citation type="journal article" date="2021" name="G3 (Bethesda)">
        <title>Aegilops tauschii genome assembly Aet v5.0 features greater sequence contiguity and improved annotation.</title>
        <authorList>
            <person name="Wang L."/>
            <person name="Zhu T."/>
            <person name="Rodriguez J.C."/>
            <person name="Deal K.R."/>
            <person name="Dubcovsky J."/>
            <person name="McGuire P.E."/>
            <person name="Lux T."/>
            <person name="Spannagl M."/>
            <person name="Mayer K.F.X."/>
            <person name="Baldrich P."/>
            <person name="Meyers B.C."/>
            <person name="Huo N."/>
            <person name="Gu Y.Q."/>
            <person name="Zhou H."/>
            <person name="Devos K.M."/>
            <person name="Bennetzen J.L."/>
            <person name="Unver T."/>
            <person name="Budak H."/>
            <person name="Gulick P.J."/>
            <person name="Galiba G."/>
            <person name="Kalapos B."/>
            <person name="Nelson D.R."/>
            <person name="Li P."/>
            <person name="You F.M."/>
            <person name="Luo M.C."/>
            <person name="Dvorak J."/>
        </authorList>
    </citation>
    <scope>NUCLEOTIDE SEQUENCE [LARGE SCALE GENOMIC DNA]</scope>
    <source>
        <strain evidence="4">cv. AL8/78</strain>
    </source>
</reference>
<evidence type="ECO:0000256" key="1">
    <source>
        <dbReference type="ARBA" id="ARBA00022737"/>
    </source>
</evidence>
<dbReference type="Gramene" id="AET4Gv20497800.7">
    <property type="protein sequence ID" value="AET4Gv20497800.7"/>
    <property type="gene ID" value="AET4Gv20497800"/>
</dbReference>
<reference evidence="5" key="2">
    <citation type="journal article" date="2017" name="Nat. Plants">
        <title>The Aegilops tauschii genome reveals multiple impacts of transposons.</title>
        <authorList>
            <person name="Zhao G."/>
            <person name="Zou C."/>
            <person name="Li K."/>
            <person name="Wang K."/>
            <person name="Li T."/>
            <person name="Gao L."/>
            <person name="Zhang X."/>
            <person name="Wang H."/>
            <person name="Yang Z."/>
            <person name="Liu X."/>
            <person name="Jiang W."/>
            <person name="Mao L."/>
            <person name="Kong X."/>
            <person name="Jiao Y."/>
            <person name="Jia J."/>
        </authorList>
    </citation>
    <scope>NUCLEOTIDE SEQUENCE [LARGE SCALE GENOMIC DNA]</scope>
    <source>
        <strain evidence="5">cv. AL8/78</strain>
    </source>
</reference>
<proteinExistence type="predicted"/>
<dbReference type="InterPro" id="IPR044795">
    <property type="entry name" value="THA8L-like"/>
</dbReference>
<evidence type="ECO:0000313" key="5">
    <source>
        <dbReference type="Proteomes" id="UP000015105"/>
    </source>
</evidence>
<feature type="repeat" description="PPR" evidence="3">
    <location>
        <begin position="134"/>
        <end position="168"/>
    </location>
</feature>
<dbReference type="NCBIfam" id="TIGR00756">
    <property type="entry name" value="PPR"/>
    <property type="match status" value="1"/>
</dbReference>
<dbReference type="PANTHER" id="PTHR46870">
    <property type="entry name" value="PROTEIN THYLAKOID ASSEMBLY 8-LIKE, CHLOROPLASTIC"/>
    <property type="match status" value="1"/>
</dbReference>
<reference evidence="4" key="4">
    <citation type="submission" date="2019-03" db="UniProtKB">
        <authorList>
            <consortium name="EnsemblPlants"/>
        </authorList>
    </citation>
    <scope>IDENTIFICATION</scope>
</reference>
<keyword evidence="2" id="KW-0809">Transit peptide</keyword>
<dbReference type="PROSITE" id="PS51375">
    <property type="entry name" value="PPR"/>
    <property type="match status" value="2"/>
</dbReference>
<evidence type="ECO:0000313" key="4">
    <source>
        <dbReference type="EnsemblPlants" id="AET4Gv20497800.7"/>
    </source>
</evidence>
<keyword evidence="5" id="KW-1185">Reference proteome</keyword>
<keyword evidence="1" id="KW-0677">Repeat</keyword>
<feature type="repeat" description="PPR" evidence="3">
    <location>
        <begin position="169"/>
        <end position="203"/>
    </location>
</feature>
<dbReference type="PANTHER" id="PTHR46870:SF1">
    <property type="entry name" value="OS03G0297700 PROTEIN"/>
    <property type="match status" value="1"/>
</dbReference>
<dbReference type="EnsemblPlants" id="AET4Gv20497800.7">
    <property type="protein sequence ID" value="AET4Gv20497800.7"/>
    <property type="gene ID" value="AET4Gv20497800"/>
</dbReference>
<name>A0A453IA79_AEGTS</name>
<dbReference type="Gene3D" id="1.25.40.10">
    <property type="entry name" value="Tetratricopeptide repeat domain"/>
    <property type="match status" value="1"/>
</dbReference>
<evidence type="ECO:0000256" key="2">
    <source>
        <dbReference type="ARBA" id="ARBA00022946"/>
    </source>
</evidence>
<dbReference type="Pfam" id="PF01535">
    <property type="entry name" value="PPR"/>
    <property type="match status" value="1"/>
</dbReference>
<dbReference type="InterPro" id="IPR002885">
    <property type="entry name" value="PPR_rpt"/>
</dbReference>
<dbReference type="Proteomes" id="UP000015105">
    <property type="component" value="Chromosome 4D"/>
</dbReference>
<reference evidence="4" key="3">
    <citation type="journal article" date="2017" name="Nature">
        <title>Genome sequence of the progenitor of the wheat D genome Aegilops tauschii.</title>
        <authorList>
            <person name="Luo M.C."/>
            <person name="Gu Y.Q."/>
            <person name="Puiu D."/>
            <person name="Wang H."/>
            <person name="Twardziok S.O."/>
            <person name="Deal K.R."/>
            <person name="Huo N."/>
            <person name="Zhu T."/>
            <person name="Wang L."/>
            <person name="Wang Y."/>
            <person name="McGuire P.E."/>
            <person name="Liu S."/>
            <person name="Long H."/>
            <person name="Ramasamy R.K."/>
            <person name="Rodriguez J.C."/>
            <person name="Van S.L."/>
            <person name="Yuan L."/>
            <person name="Wang Z."/>
            <person name="Xia Z."/>
            <person name="Xiao L."/>
            <person name="Anderson O.D."/>
            <person name="Ouyang S."/>
            <person name="Liang Y."/>
            <person name="Zimin A.V."/>
            <person name="Pertea G."/>
            <person name="Qi P."/>
            <person name="Bennetzen J.L."/>
            <person name="Dai X."/>
            <person name="Dawson M.W."/>
            <person name="Muller H.G."/>
            <person name="Kugler K."/>
            <person name="Rivarola-Duarte L."/>
            <person name="Spannagl M."/>
            <person name="Mayer K.F.X."/>
            <person name="Lu F.H."/>
            <person name="Bevan M.W."/>
            <person name="Leroy P."/>
            <person name="Li P."/>
            <person name="You F.M."/>
            <person name="Sun Q."/>
            <person name="Liu Z."/>
            <person name="Lyons E."/>
            <person name="Wicker T."/>
            <person name="Salzberg S.L."/>
            <person name="Devos K.M."/>
            <person name="Dvorak J."/>
        </authorList>
    </citation>
    <scope>NUCLEOTIDE SEQUENCE [LARGE SCALE GENOMIC DNA]</scope>
    <source>
        <strain evidence="4">cv. AL8/78</strain>
    </source>
</reference>
<protein>
    <recommendedName>
        <fullName evidence="6">Pentacotripeptide-repeat region of PRORP domain-containing protein</fullName>
    </recommendedName>
</protein>
<dbReference type="InterPro" id="IPR011990">
    <property type="entry name" value="TPR-like_helical_dom_sf"/>
</dbReference>
<evidence type="ECO:0008006" key="6">
    <source>
        <dbReference type="Google" id="ProtNLM"/>
    </source>
</evidence>
<organism evidence="4 5">
    <name type="scientific">Aegilops tauschii subsp. strangulata</name>
    <name type="common">Goatgrass</name>
    <dbReference type="NCBI Taxonomy" id="200361"/>
    <lineage>
        <taxon>Eukaryota</taxon>
        <taxon>Viridiplantae</taxon>
        <taxon>Streptophyta</taxon>
        <taxon>Embryophyta</taxon>
        <taxon>Tracheophyta</taxon>
        <taxon>Spermatophyta</taxon>
        <taxon>Magnoliopsida</taxon>
        <taxon>Liliopsida</taxon>
        <taxon>Poales</taxon>
        <taxon>Poaceae</taxon>
        <taxon>BOP clade</taxon>
        <taxon>Pooideae</taxon>
        <taxon>Triticodae</taxon>
        <taxon>Triticeae</taxon>
        <taxon>Triticinae</taxon>
        <taxon>Aegilops</taxon>
    </lineage>
</organism>
<dbReference type="AlphaFoldDB" id="A0A453IA79"/>
<evidence type="ECO:0000256" key="3">
    <source>
        <dbReference type="PROSITE-ProRule" id="PRU00708"/>
    </source>
</evidence>
<sequence length="254" mass="29205">TGGVPGPTQMLSLLPRRHHRRLLQTLQPAAAAAGELHQRLCSTAAASSPSLSIWRRKKEMGKEGLMAVAQLKRLAALPPAGGHQRLVEYMKLHVSRLLRTDLLAVLAELLRQDHVILSMKIYGVVRREIWYRPDMYLYRDMLHMLARNKKVDETRQVWADLKSEGVLFDQHTYGDIVRVFCDAGLIDLAMEFYEDMRSSPEPPLSLPFRVILKGLIPYPELREKIKQDFLELFPDMIVYDPPDSLSDIDDEFRF</sequence>